<name>A0AC61TP14_9CAUD</name>
<reference evidence="1" key="1">
    <citation type="submission" date="2021-10" db="EMBL/GenBank/DDBJ databases">
        <authorList>
            <person name="Ayers H.X."/>
            <person name="Arens D.A."/>
            <person name="Thompson D.W."/>
            <person name="Stewart J."/>
            <person name="Casjens S.R."/>
            <person name="Grose J.H."/>
        </authorList>
    </citation>
    <scope>NUCLEOTIDE SEQUENCE</scope>
</reference>
<sequence>MKIELVSYWRKWWKMWSVWLSILGSSLFAFITFAPGEVMEIWNQLPPDMKAHIPENILSWITYGIWILAILSKFIRQQKLTQEVHGK</sequence>
<accession>A0AC61TP14</accession>
<protein>
    <submittedName>
        <fullName evidence="1">Holin</fullName>
    </submittedName>
</protein>
<dbReference type="EMBL" id="OL539442">
    <property type="protein sequence ID" value="UGO52054.1"/>
    <property type="molecule type" value="Genomic_DNA"/>
</dbReference>
<evidence type="ECO:0000313" key="1">
    <source>
        <dbReference type="EMBL" id="UGO52054.1"/>
    </source>
</evidence>
<organism evidence="1 2">
    <name type="scientific">Serratia phage vB_SmaS_Ulliraptor</name>
    <dbReference type="NCBI Taxonomy" id="2902694"/>
    <lineage>
        <taxon>Viruses</taxon>
        <taxon>Duplodnaviria</taxon>
        <taxon>Heunggongvirae</taxon>
        <taxon>Uroviricota</taxon>
        <taxon>Caudoviricetes</taxon>
        <taxon>Bonzeevirus</taxon>
        <taxon>Bonzeevirus ulliraptor</taxon>
    </lineage>
</organism>
<dbReference type="Proteomes" id="UP000827379">
    <property type="component" value="Segment"/>
</dbReference>
<evidence type="ECO:0000313" key="2">
    <source>
        <dbReference type="Proteomes" id="UP000827379"/>
    </source>
</evidence>
<proteinExistence type="predicted"/>
<keyword evidence="2" id="KW-1185">Reference proteome</keyword>
<gene>
    <name evidence="1" type="ORF">ULLIRAPTOR_62</name>
</gene>